<evidence type="ECO:0000259" key="2">
    <source>
        <dbReference type="PROSITE" id="PS50994"/>
    </source>
</evidence>
<dbReference type="STRING" id="3821.A0A151QY30"/>
<dbReference type="GO" id="GO:0015074">
    <property type="term" value="P:DNA integration"/>
    <property type="evidence" value="ECO:0007669"/>
    <property type="project" value="InterPro"/>
</dbReference>
<dbReference type="Pfam" id="PF17921">
    <property type="entry name" value="Integrase_H2C2"/>
    <property type="match status" value="1"/>
</dbReference>
<dbReference type="PROSITE" id="PS50994">
    <property type="entry name" value="INTEGRASE"/>
    <property type="match status" value="1"/>
</dbReference>
<evidence type="ECO:0000313" key="3">
    <source>
        <dbReference type="EMBL" id="KYP35159.1"/>
    </source>
</evidence>
<organism evidence="3 4">
    <name type="scientific">Cajanus cajan</name>
    <name type="common">Pigeon pea</name>
    <name type="synonym">Cajanus indicus</name>
    <dbReference type="NCBI Taxonomy" id="3821"/>
    <lineage>
        <taxon>Eukaryota</taxon>
        <taxon>Viridiplantae</taxon>
        <taxon>Streptophyta</taxon>
        <taxon>Embryophyta</taxon>
        <taxon>Tracheophyta</taxon>
        <taxon>Spermatophyta</taxon>
        <taxon>Magnoliopsida</taxon>
        <taxon>eudicotyledons</taxon>
        <taxon>Gunneridae</taxon>
        <taxon>Pentapetalae</taxon>
        <taxon>rosids</taxon>
        <taxon>fabids</taxon>
        <taxon>Fabales</taxon>
        <taxon>Fabaceae</taxon>
        <taxon>Papilionoideae</taxon>
        <taxon>50 kb inversion clade</taxon>
        <taxon>NPAAA clade</taxon>
        <taxon>indigoferoid/millettioid clade</taxon>
        <taxon>Phaseoleae</taxon>
        <taxon>Cajanus</taxon>
    </lineage>
</organism>
<dbReference type="GO" id="GO:0003676">
    <property type="term" value="F:nucleic acid binding"/>
    <property type="evidence" value="ECO:0007669"/>
    <property type="project" value="InterPro"/>
</dbReference>
<evidence type="ECO:0000256" key="1">
    <source>
        <dbReference type="SAM" id="Coils"/>
    </source>
</evidence>
<dbReference type="Gene3D" id="3.30.420.10">
    <property type="entry name" value="Ribonuclease H-like superfamily/Ribonuclease H"/>
    <property type="match status" value="1"/>
</dbReference>
<dbReference type="Proteomes" id="UP000075243">
    <property type="component" value="Unassembled WGS sequence"/>
</dbReference>
<dbReference type="InterPro" id="IPR036397">
    <property type="entry name" value="RNaseH_sf"/>
</dbReference>
<dbReference type="InterPro" id="IPR001584">
    <property type="entry name" value="Integrase_cat-core"/>
</dbReference>
<keyword evidence="4" id="KW-1185">Reference proteome</keyword>
<name>A0A151QY30_CAJCA</name>
<keyword evidence="1" id="KW-0175">Coiled coil</keyword>
<feature type="domain" description="Integrase catalytic" evidence="2">
    <location>
        <begin position="64"/>
        <end position="224"/>
    </location>
</feature>
<gene>
    <name evidence="3" type="ORF">KK1_043829</name>
</gene>
<dbReference type="PANTHER" id="PTHR37984">
    <property type="entry name" value="PROTEIN CBG26694"/>
    <property type="match status" value="1"/>
</dbReference>
<dbReference type="InterPro" id="IPR050951">
    <property type="entry name" value="Retrovirus_Pol_polyprotein"/>
</dbReference>
<dbReference type="InterPro" id="IPR012337">
    <property type="entry name" value="RNaseH-like_sf"/>
</dbReference>
<proteinExistence type="predicted"/>
<dbReference type="SUPFAM" id="SSF53098">
    <property type="entry name" value="Ribonuclease H-like"/>
    <property type="match status" value="1"/>
</dbReference>
<dbReference type="PANTHER" id="PTHR37984:SF5">
    <property type="entry name" value="PROTEIN NYNRIN-LIKE"/>
    <property type="match status" value="1"/>
</dbReference>
<feature type="coiled-coil region" evidence="1">
    <location>
        <begin position="257"/>
        <end position="288"/>
    </location>
</feature>
<dbReference type="Gramene" id="C.cajan_40093.t">
    <property type="protein sequence ID" value="C.cajan_40093.t.cds1"/>
    <property type="gene ID" value="C.cajan_40093"/>
</dbReference>
<accession>A0A151QY30</accession>
<reference evidence="3" key="1">
    <citation type="journal article" date="2012" name="Nat. Biotechnol.">
        <title>Draft genome sequence of pigeonpea (Cajanus cajan), an orphan legume crop of resource-poor farmers.</title>
        <authorList>
            <person name="Varshney R.K."/>
            <person name="Chen W."/>
            <person name="Li Y."/>
            <person name="Bharti A.K."/>
            <person name="Saxena R.K."/>
            <person name="Schlueter J.A."/>
            <person name="Donoghue M.T."/>
            <person name="Azam S."/>
            <person name="Fan G."/>
            <person name="Whaley A.M."/>
            <person name="Farmer A.D."/>
            <person name="Sheridan J."/>
            <person name="Iwata A."/>
            <person name="Tuteja R."/>
            <person name="Penmetsa R.V."/>
            <person name="Wu W."/>
            <person name="Upadhyaya H.D."/>
            <person name="Yang S.P."/>
            <person name="Shah T."/>
            <person name="Saxena K.B."/>
            <person name="Michael T."/>
            <person name="McCombie W.R."/>
            <person name="Yang B."/>
            <person name="Zhang G."/>
            <person name="Yang H."/>
            <person name="Wang J."/>
            <person name="Spillane C."/>
            <person name="Cook D.R."/>
            <person name="May G.D."/>
            <person name="Xu X."/>
            <person name="Jackson S.A."/>
        </authorList>
    </citation>
    <scope>NUCLEOTIDE SEQUENCE [LARGE SCALE GENOMIC DNA]</scope>
</reference>
<sequence length="359" mass="41922">MVEIHEGICGAHQAGEKMKWTLSRKSFYWPIMIKDCIEFAKSCEECQRHGPIQRVLASELHSIIKPWPFRGWAIDIIGQIHPPSSKNHKYILVAVDYFTKWVEAIPLKKVEQKDIIDFVEDHIITRFGIHQTITTDQGTVSTGRKIAQYAQSRGIKLMTSTPYYAQANGQVEAANKILINLIKKHISSKPRNWHENLVQVLWAYRNSPRDATKNTPYKLVYGHEAILPIDINLQSIHIQKQNDLPIEDYWNLMYDELVSLEEERLIALQNLVQQKERVEKTYNKKVKAQRFRVGDLVLKVILPMDQKSRCLGKWSYNWEGPFIVEQIYSKNAYVIKEINSNVSKVMNGKYLKYFHKRTE</sequence>
<dbReference type="Pfam" id="PF00665">
    <property type="entry name" value="rve"/>
    <property type="match status" value="1"/>
</dbReference>
<dbReference type="OMA" id="MEDEYIA"/>
<dbReference type="AlphaFoldDB" id="A0A151QY30"/>
<dbReference type="InterPro" id="IPR041588">
    <property type="entry name" value="Integrase_H2C2"/>
</dbReference>
<protein>
    <submittedName>
        <fullName evidence="3">Pro-Pol polyprotein</fullName>
    </submittedName>
</protein>
<dbReference type="Gene3D" id="1.10.340.70">
    <property type="match status" value="1"/>
</dbReference>
<evidence type="ECO:0000313" key="4">
    <source>
        <dbReference type="Proteomes" id="UP000075243"/>
    </source>
</evidence>
<dbReference type="EMBL" id="KQ484435">
    <property type="protein sequence ID" value="KYP35159.1"/>
    <property type="molecule type" value="Genomic_DNA"/>
</dbReference>